<dbReference type="EMBL" id="PUIQ01000043">
    <property type="protein sequence ID" value="PQP13995.1"/>
    <property type="molecule type" value="Genomic_DNA"/>
</dbReference>
<keyword evidence="1" id="KW-0812">Transmembrane</keyword>
<proteinExistence type="predicted"/>
<accession>A0A2S8IH07</accession>
<evidence type="ECO:0000256" key="1">
    <source>
        <dbReference type="SAM" id="Phobius"/>
    </source>
</evidence>
<keyword evidence="1" id="KW-1133">Transmembrane helix</keyword>
<gene>
    <name evidence="2" type="ORF">C5615_28180</name>
</gene>
<organism evidence="2 3">
    <name type="scientific">Burkholderia cepacia</name>
    <name type="common">Pseudomonas cepacia</name>
    <dbReference type="NCBI Taxonomy" id="292"/>
    <lineage>
        <taxon>Bacteria</taxon>
        <taxon>Pseudomonadati</taxon>
        <taxon>Pseudomonadota</taxon>
        <taxon>Betaproteobacteria</taxon>
        <taxon>Burkholderiales</taxon>
        <taxon>Burkholderiaceae</taxon>
        <taxon>Burkholderia</taxon>
        <taxon>Burkholderia cepacia complex</taxon>
    </lineage>
</organism>
<feature type="transmembrane region" description="Helical" evidence="1">
    <location>
        <begin position="38"/>
        <end position="59"/>
    </location>
</feature>
<name>A0A2S8IH07_BURCE</name>
<evidence type="ECO:0000313" key="2">
    <source>
        <dbReference type="EMBL" id="PQP13995.1"/>
    </source>
</evidence>
<dbReference type="RefSeq" id="WP_105392698.1">
    <property type="nucleotide sequence ID" value="NZ_PUIQ01000043.1"/>
</dbReference>
<keyword evidence="1" id="KW-0472">Membrane</keyword>
<dbReference type="Proteomes" id="UP000238206">
    <property type="component" value="Unassembled WGS sequence"/>
</dbReference>
<comment type="caution">
    <text evidence="2">The sequence shown here is derived from an EMBL/GenBank/DDBJ whole genome shotgun (WGS) entry which is preliminary data.</text>
</comment>
<reference evidence="2 3" key="1">
    <citation type="submission" date="2018-02" db="EMBL/GenBank/DDBJ databases">
        <title>Draft genome sequencing of Burkholderia cepacia Y14-15.</title>
        <authorList>
            <person name="Zheng B.-X."/>
        </authorList>
    </citation>
    <scope>NUCLEOTIDE SEQUENCE [LARGE SCALE GENOMIC DNA]</scope>
    <source>
        <strain evidence="2 3">Y14-15</strain>
    </source>
</reference>
<evidence type="ECO:0000313" key="3">
    <source>
        <dbReference type="Proteomes" id="UP000238206"/>
    </source>
</evidence>
<sequence length="60" mass="6659">MSIKTLDTIKTEAEIGKLMAETMKLNAEAAKINRENRWYPVIWATAFAGTALALARLLAH</sequence>
<protein>
    <submittedName>
        <fullName evidence="2">Uncharacterized protein</fullName>
    </submittedName>
</protein>
<dbReference type="AlphaFoldDB" id="A0A2S8IH07"/>